<feature type="active site" description="Proton acceptor" evidence="5">
    <location>
        <position position="110"/>
    </location>
</feature>
<dbReference type="AlphaFoldDB" id="A0A3A6PZE0"/>
<dbReference type="SUPFAM" id="SSF100950">
    <property type="entry name" value="NagB/RpiA/CoA transferase-like"/>
    <property type="match status" value="1"/>
</dbReference>
<dbReference type="InterPro" id="IPR037171">
    <property type="entry name" value="NagB/RpiA_transferase-like"/>
</dbReference>
<comment type="function">
    <text evidence="5">Catalyzes the reversible conversion of ribose-5-phosphate to ribulose 5-phosphate.</text>
</comment>
<evidence type="ECO:0000256" key="1">
    <source>
        <dbReference type="ARBA" id="ARBA00001713"/>
    </source>
</evidence>
<dbReference type="NCBIfam" id="NF001924">
    <property type="entry name" value="PRK00702.1"/>
    <property type="match status" value="1"/>
</dbReference>
<evidence type="ECO:0000256" key="2">
    <source>
        <dbReference type="ARBA" id="ARBA00008088"/>
    </source>
</evidence>
<comment type="subunit">
    <text evidence="3">Homotetramer.</text>
</comment>
<keyword evidence="7" id="KW-1185">Reference proteome</keyword>
<dbReference type="InterPro" id="IPR020672">
    <property type="entry name" value="Ribose5P_isomerase_typA_subgr"/>
</dbReference>
<comment type="subunit">
    <text evidence="5">Homodimer.</text>
</comment>
<dbReference type="Gene3D" id="3.40.50.1360">
    <property type="match status" value="1"/>
</dbReference>
<dbReference type="PANTHER" id="PTHR11934:SF0">
    <property type="entry name" value="RIBOSE-5-PHOSPHATE ISOMERASE"/>
    <property type="match status" value="1"/>
</dbReference>
<dbReference type="EC" id="5.3.1.6" evidence="5"/>
<dbReference type="UniPathway" id="UPA00115">
    <property type="reaction ID" value="UER00412"/>
</dbReference>
<feature type="binding site" evidence="5">
    <location>
        <begin position="101"/>
        <end position="104"/>
    </location>
    <ligand>
        <name>substrate</name>
    </ligand>
</feature>
<dbReference type="CDD" id="cd01398">
    <property type="entry name" value="RPI_A"/>
    <property type="match status" value="1"/>
</dbReference>
<comment type="pathway">
    <text evidence="5">Carbohydrate degradation; pentose phosphate pathway; D-ribose 5-phosphate from D-ribulose 5-phosphate (non-oxidative stage): step 1/1.</text>
</comment>
<dbReference type="SUPFAM" id="SSF75445">
    <property type="entry name" value="D-ribose-5-phosphate isomerase (RpiA), lid domain"/>
    <property type="match status" value="1"/>
</dbReference>
<dbReference type="Gene3D" id="3.30.70.260">
    <property type="match status" value="1"/>
</dbReference>
<gene>
    <name evidence="5" type="primary">rpiA</name>
    <name evidence="6" type="ORF">DM826_11335</name>
</gene>
<dbReference type="OrthoDB" id="19013at2157"/>
<dbReference type="FunFam" id="3.30.70.260:FF:000018">
    <property type="entry name" value="Ribose-5-phosphate isomerase A"/>
    <property type="match status" value="1"/>
</dbReference>
<dbReference type="GO" id="GO:0005829">
    <property type="term" value="C:cytosol"/>
    <property type="evidence" value="ECO:0007669"/>
    <property type="project" value="TreeGrafter"/>
</dbReference>
<accession>A0A3A6PZE0</accession>
<dbReference type="SMART" id="SM01134">
    <property type="entry name" value="DeoRC"/>
    <property type="match status" value="1"/>
</dbReference>
<dbReference type="InterPro" id="IPR004788">
    <property type="entry name" value="Ribose5P_isomerase_type_A"/>
</dbReference>
<feature type="binding site" evidence="5">
    <location>
        <begin position="87"/>
        <end position="90"/>
    </location>
    <ligand>
        <name>substrate</name>
    </ligand>
</feature>
<dbReference type="HAMAP" id="MF_00170">
    <property type="entry name" value="Rib_5P_isom_A"/>
    <property type="match status" value="1"/>
</dbReference>
<reference evidence="6 7" key="1">
    <citation type="submission" date="2018-06" db="EMBL/GenBank/DDBJ databases">
        <title>Halonotius sp. F13-13 a new haloarchaeeon isolated from a solar saltern from Isla Cristina, Huelva, Spain.</title>
        <authorList>
            <person name="Duran-Viseras A."/>
            <person name="Sanchez-Porro C."/>
            <person name="Ventosa A."/>
        </authorList>
    </citation>
    <scope>NUCLEOTIDE SEQUENCE [LARGE SCALE GENOMIC DNA]</scope>
    <source>
        <strain evidence="6 7">F13-13</strain>
    </source>
</reference>
<comment type="catalytic activity">
    <reaction evidence="1 5">
        <text>aldehydo-D-ribose 5-phosphate = D-ribulose 5-phosphate</text>
        <dbReference type="Rhea" id="RHEA:14657"/>
        <dbReference type="ChEBI" id="CHEBI:58121"/>
        <dbReference type="ChEBI" id="CHEBI:58273"/>
        <dbReference type="EC" id="5.3.1.6"/>
    </reaction>
</comment>
<evidence type="ECO:0000256" key="4">
    <source>
        <dbReference type="ARBA" id="ARBA00023235"/>
    </source>
</evidence>
<dbReference type="GO" id="GO:0006014">
    <property type="term" value="P:D-ribose metabolic process"/>
    <property type="evidence" value="ECO:0007669"/>
    <property type="project" value="TreeGrafter"/>
</dbReference>
<dbReference type="Proteomes" id="UP000276588">
    <property type="component" value="Unassembled WGS sequence"/>
</dbReference>
<comment type="similarity">
    <text evidence="2 5">Belongs to the ribose 5-phosphate isomerase family.</text>
</comment>
<feature type="binding site" evidence="5">
    <location>
        <begin position="32"/>
        <end position="35"/>
    </location>
    <ligand>
        <name>substrate</name>
    </ligand>
</feature>
<sequence>MKSTGGSDAAKRRAGEAAADTVEPGMVVGLGTGSTAAYAIEALGDAVDDGLDIVGVPTSFGARQRAIDCGIPLCSLDEIDGIDIVIDGADQFVRDTGSCIKGGGAAHSREKLVASAAETVHLVVDETKLTDALDHPVPLEVLPDAHTVVADAVRSLGGEPTLRDAANKDGPVVTDNGNLVCDVDFGTISDPASIATHLSAVTGVVEHGLFVECATTVSVGQADGVSTTTY</sequence>
<comment type="caution">
    <text evidence="6">The sequence shown here is derived from an EMBL/GenBank/DDBJ whole genome shotgun (WGS) entry which is preliminary data.</text>
</comment>
<keyword evidence="4 5" id="KW-0413">Isomerase</keyword>
<dbReference type="RefSeq" id="WP_120103541.1">
    <property type="nucleotide sequence ID" value="NZ_QKNY01000018.1"/>
</dbReference>
<dbReference type="Pfam" id="PF06026">
    <property type="entry name" value="Rib_5-P_isom_A"/>
    <property type="match status" value="1"/>
</dbReference>
<protein>
    <recommendedName>
        <fullName evidence="5">Ribose-5-phosphate isomerase A</fullName>
        <ecNumber evidence="5">5.3.1.6</ecNumber>
    </recommendedName>
    <alternativeName>
        <fullName evidence="5">Phosphoriboisomerase A</fullName>
        <shortName evidence="5">PRI</shortName>
    </alternativeName>
</protein>
<evidence type="ECO:0000313" key="6">
    <source>
        <dbReference type="EMBL" id="RJX42233.1"/>
    </source>
</evidence>
<organism evidence="6 7">
    <name type="scientific">Halonotius aquaticus</name>
    <dbReference type="NCBI Taxonomy" id="2216978"/>
    <lineage>
        <taxon>Archaea</taxon>
        <taxon>Methanobacteriati</taxon>
        <taxon>Methanobacteriota</taxon>
        <taxon>Stenosarchaea group</taxon>
        <taxon>Halobacteria</taxon>
        <taxon>Halobacteriales</taxon>
        <taxon>Haloferacaceae</taxon>
        <taxon>Halonotius</taxon>
    </lineage>
</organism>
<evidence type="ECO:0000256" key="3">
    <source>
        <dbReference type="ARBA" id="ARBA00011881"/>
    </source>
</evidence>
<evidence type="ECO:0000256" key="5">
    <source>
        <dbReference type="HAMAP-Rule" id="MF_00170"/>
    </source>
</evidence>
<name>A0A3A6PZE0_9EURY</name>
<dbReference type="FunFam" id="3.40.50.1360:FF:000001">
    <property type="entry name" value="Ribose-5-phosphate isomerase A"/>
    <property type="match status" value="1"/>
</dbReference>
<proteinExistence type="inferred from homology"/>
<dbReference type="EMBL" id="QKNY01000018">
    <property type="protein sequence ID" value="RJX42233.1"/>
    <property type="molecule type" value="Genomic_DNA"/>
</dbReference>
<dbReference type="PANTHER" id="PTHR11934">
    <property type="entry name" value="RIBOSE-5-PHOSPHATE ISOMERASE"/>
    <property type="match status" value="1"/>
</dbReference>
<feature type="binding site" evidence="5">
    <location>
        <position position="128"/>
    </location>
    <ligand>
        <name>substrate</name>
    </ligand>
</feature>
<evidence type="ECO:0000313" key="7">
    <source>
        <dbReference type="Proteomes" id="UP000276588"/>
    </source>
</evidence>
<dbReference type="NCBIfam" id="TIGR00021">
    <property type="entry name" value="rpiA"/>
    <property type="match status" value="1"/>
</dbReference>
<dbReference type="GO" id="GO:0009052">
    <property type="term" value="P:pentose-phosphate shunt, non-oxidative branch"/>
    <property type="evidence" value="ECO:0007669"/>
    <property type="project" value="UniProtKB-UniRule"/>
</dbReference>
<dbReference type="GO" id="GO:0004751">
    <property type="term" value="F:ribose-5-phosphate isomerase activity"/>
    <property type="evidence" value="ECO:0007669"/>
    <property type="project" value="UniProtKB-UniRule"/>
</dbReference>